<sequence>MNSTSQRSNNNARLSREGECIRKGGGGYAIDDTCRYLTGPQIICHENWEKNYFKAETSNGSINLLSLCQILLPRIMEGS</sequence>
<dbReference type="Proteomes" id="UP001396334">
    <property type="component" value="Unassembled WGS sequence"/>
</dbReference>
<accession>A0ABR2SKH0</accession>
<proteinExistence type="predicted"/>
<comment type="caution">
    <text evidence="1">The sequence shown here is derived from an EMBL/GenBank/DDBJ whole genome shotgun (WGS) entry which is preliminary data.</text>
</comment>
<dbReference type="EMBL" id="JBBPBN010000013">
    <property type="protein sequence ID" value="KAK9025664.1"/>
    <property type="molecule type" value="Genomic_DNA"/>
</dbReference>
<name>A0ABR2SKH0_9ROSI</name>
<evidence type="ECO:0000313" key="2">
    <source>
        <dbReference type="Proteomes" id="UP001396334"/>
    </source>
</evidence>
<keyword evidence="2" id="KW-1185">Reference proteome</keyword>
<reference evidence="1 2" key="1">
    <citation type="journal article" date="2024" name="G3 (Bethesda)">
        <title>Genome assembly of Hibiscus sabdariffa L. provides insights into metabolisms of medicinal natural products.</title>
        <authorList>
            <person name="Kim T."/>
        </authorList>
    </citation>
    <scope>NUCLEOTIDE SEQUENCE [LARGE SCALE GENOMIC DNA]</scope>
    <source>
        <strain evidence="1">TK-2024</strain>
        <tissue evidence="1">Old leaves</tissue>
    </source>
</reference>
<organism evidence="1 2">
    <name type="scientific">Hibiscus sabdariffa</name>
    <name type="common">roselle</name>
    <dbReference type="NCBI Taxonomy" id="183260"/>
    <lineage>
        <taxon>Eukaryota</taxon>
        <taxon>Viridiplantae</taxon>
        <taxon>Streptophyta</taxon>
        <taxon>Embryophyta</taxon>
        <taxon>Tracheophyta</taxon>
        <taxon>Spermatophyta</taxon>
        <taxon>Magnoliopsida</taxon>
        <taxon>eudicotyledons</taxon>
        <taxon>Gunneridae</taxon>
        <taxon>Pentapetalae</taxon>
        <taxon>rosids</taxon>
        <taxon>malvids</taxon>
        <taxon>Malvales</taxon>
        <taxon>Malvaceae</taxon>
        <taxon>Malvoideae</taxon>
        <taxon>Hibiscus</taxon>
    </lineage>
</organism>
<gene>
    <name evidence="1" type="ORF">V6N11_038523</name>
</gene>
<evidence type="ECO:0000313" key="1">
    <source>
        <dbReference type="EMBL" id="KAK9025664.1"/>
    </source>
</evidence>
<protein>
    <submittedName>
        <fullName evidence="1">Uncharacterized protein</fullName>
    </submittedName>
</protein>